<evidence type="ECO:0000313" key="2">
    <source>
        <dbReference type="Proteomes" id="UP001168528"/>
    </source>
</evidence>
<dbReference type="Proteomes" id="UP001168528">
    <property type="component" value="Unassembled WGS sequence"/>
</dbReference>
<protein>
    <submittedName>
        <fullName evidence="1">SDR family NAD(P)-dependent oxidoreductase</fullName>
    </submittedName>
</protein>
<organism evidence="1 2">
    <name type="scientific">Rhodocytophaga aerolata</name>
    <dbReference type="NCBI Taxonomy" id="455078"/>
    <lineage>
        <taxon>Bacteria</taxon>
        <taxon>Pseudomonadati</taxon>
        <taxon>Bacteroidota</taxon>
        <taxon>Cytophagia</taxon>
        <taxon>Cytophagales</taxon>
        <taxon>Rhodocytophagaceae</taxon>
        <taxon>Rhodocytophaga</taxon>
    </lineage>
</organism>
<dbReference type="Pfam" id="PF00106">
    <property type="entry name" value="adh_short"/>
    <property type="match status" value="1"/>
</dbReference>
<proteinExistence type="predicted"/>
<dbReference type="InterPro" id="IPR002347">
    <property type="entry name" value="SDR_fam"/>
</dbReference>
<dbReference type="PRINTS" id="PR00081">
    <property type="entry name" value="GDHRDH"/>
</dbReference>
<gene>
    <name evidence="1" type="ORF">Q0590_05150</name>
</gene>
<dbReference type="InterPro" id="IPR036291">
    <property type="entry name" value="NAD(P)-bd_dom_sf"/>
</dbReference>
<evidence type="ECO:0000313" key="1">
    <source>
        <dbReference type="EMBL" id="MDO1445623.1"/>
    </source>
</evidence>
<dbReference type="PANTHER" id="PTHR44147">
    <property type="entry name" value="DEHYDROGENASE/REDUCTASE SDR FAMILY MEMBER 1"/>
    <property type="match status" value="1"/>
</dbReference>
<dbReference type="PANTHER" id="PTHR44147:SF2">
    <property type="entry name" value="DEHYDROGENASE_REDUCTASE SDR FAMILY MEMBER 1"/>
    <property type="match status" value="1"/>
</dbReference>
<accession>A0ABT8R0L9</accession>
<name>A0ABT8R0L9_9BACT</name>
<dbReference type="SUPFAM" id="SSF51735">
    <property type="entry name" value="NAD(P)-binding Rossmann-fold domains"/>
    <property type="match status" value="1"/>
</dbReference>
<dbReference type="RefSeq" id="WP_302036426.1">
    <property type="nucleotide sequence ID" value="NZ_JAUKPO010000002.1"/>
</dbReference>
<comment type="caution">
    <text evidence="1">The sequence shown here is derived from an EMBL/GenBank/DDBJ whole genome shotgun (WGS) entry which is preliminary data.</text>
</comment>
<keyword evidence="2" id="KW-1185">Reference proteome</keyword>
<reference evidence="1" key="1">
    <citation type="submission" date="2023-07" db="EMBL/GenBank/DDBJ databases">
        <title>The genome sequence of Rhodocytophaga aerolata KACC 12507.</title>
        <authorList>
            <person name="Zhang X."/>
        </authorList>
    </citation>
    <scope>NUCLEOTIDE SEQUENCE</scope>
    <source>
        <strain evidence="1">KACC 12507</strain>
    </source>
</reference>
<dbReference type="Gene3D" id="3.40.50.720">
    <property type="entry name" value="NAD(P)-binding Rossmann-like Domain"/>
    <property type="match status" value="1"/>
</dbReference>
<sequence>MENNNRLAGKIALVTGASRGIGKGIAHELGIAGATVLITGRSTKASPTDADKPGTIEDTANLVTAAGGKGIAFPCDHTDDNQVKALFDFIRAEYGRLDILVNNVWGGYEEHEGSIFSKPFWEQDLKYWDRMFVSGLRAHFTASYYAAPLMIVQQSGLIINISIGVGDKYLGNVMYDTCKKAEDRLAFAMAQELKEYKVAALSLYPGHTRTERVEQILTRNNNLEELATTHSPRYVGRAVVALATDAQLLQKTGKALATGDLAKEYNFTDIDGRYIPAFTF</sequence>
<dbReference type="EMBL" id="JAUKPO010000002">
    <property type="protein sequence ID" value="MDO1445623.1"/>
    <property type="molecule type" value="Genomic_DNA"/>
</dbReference>